<dbReference type="EMBL" id="CAJGYM010000038">
    <property type="protein sequence ID" value="CAD6193760.1"/>
    <property type="molecule type" value="Genomic_DNA"/>
</dbReference>
<name>A0A8S1HKJ0_9PELO</name>
<comment type="caution">
    <text evidence="2">The sequence shown here is derived from an EMBL/GenBank/DDBJ whole genome shotgun (WGS) entry which is preliminary data.</text>
</comment>
<dbReference type="AlphaFoldDB" id="A0A8S1HKJ0"/>
<evidence type="ECO:0000313" key="2">
    <source>
        <dbReference type="EMBL" id="CAD6193760.1"/>
    </source>
</evidence>
<keyword evidence="3" id="KW-1185">Reference proteome</keyword>
<evidence type="ECO:0000313" key="3">
    <source>
        <dbReference type="Proteomes" id="UP000835052"/>
    </source>
</evidence>
<dbReference type="Proteomes" id="UP000835052">
    <property type="component" value="Unassembled WGS sequence"/>
</dbReference>
<feature type="compositionally biased region" description="Polar residues" evidence="1">
    <location>
        <begin position="19"/>
        <end position="33"/>
    </location>
</feature>
<proteinExistence type="predicted"/>
<reference evidence="2" key="1">
    <citation type="submission" date="2020-10" db="EMBL/GenBank/DDBJ databases">
        <authorList>
            <person name="Kikuchi T."/>
        </authorList>
    </citation>
    <scope>NUCLEOTIDE SEQUENCE</scope>
    <source>
        <strain evidence="2">NKZ352</strain>
    </source>
</reference>
<gene>
    <name evidence="2" type="ORF">CAUJ_LOCUS9679</name>
</gene>
<evidence type="ECO:0000256" key="1">
    <source>
        <dbReference type="SAM" id="MobiDB-lite"/>
    </source>
</evidence>
<accession>A0A8S1HKJ0</accession>
<feature type="compositionally biased region" description="Low complexity" evidence="1">
    <location>
        <begin position="34"/>
        <end position="47"/>
    </location>
</feature>
<sequence length="140" mass="15026">MNESSPSGDEIIKQEQTDVNRSSPSTPATNEQNSSSTSPVETSSITTQGAGIFSTPVFRQARPAAFPMPILNPFMYNPAFMRMPMMQPFAFASPMTMPAGDATQFAAATVAAAPKSPSAAIFPQLFPVDYRQLQQQDGSE</sequence>
<protein>
    <submittedName>
        <fullName evidence="2">Uncharacterized protein</fullName>
    </submittedName>
</protein>
<feature type="region of interest" description="Disordered" evidence="1">
    <location>
        <begin position="1"/>
        <end position="48"/>
    </location>
</feature>
<organism evidence="2 3">
    <name type="scientific">Caenorhabditis auriculariae</name>
    <dbReference type="NCBI Taxonomy" id="2777116"/>
    <lineage>
        <taxon>Eukaryota</taxon>
        <taxon>Metazoa</taxon>
        <taxon>Ecdysozoa</taxon>
        <taxon>Nematoda</taxon>
        <taxon>Chromadorea</taxon>
        <taxon>Rhabditida</taxon>
        <taxon>Rhabditina</taxon>
        <taxon>Rhabditomorpha</taxon>
        <taxon>Rhabditoidea</taxon>
        <taxon>Rhabditidae</taxon>
        <taxon>Peloderinae</taxon>
        <taxon>Caenorhabditis</taxon>
    </lineage>
</organism>